<dbReference type="GO" id="GO:0005814">
    <property type="term" value="C:centriole"/>
    <property type="evidence" value="ECO:0007669"/>
    <property type="project" value="TreeGrafter"/>
</dbReference>
<feature type="compositionally biased region" description="Basic and acidic residues" evidence="5">
    <location>
        <begin position="1764"/>
        <end position="1778"/>
    </location>
</feature>
<feature type="compositionally biased region" description="Basic and acidic residues" evidence="5">
    <location>
        <begin position="1565"/>
        <end position="1582"/>
    </location>
</feature>
<feature type="compositionally biased region" description="Polar residues" evidence="5">
    <location>
        <begin position="2314"/>
        <end position="2325"/>
    </location>
</feature>
<feature type="compositionally biased region" description="Basic and acidic residues" evidence="5">
    <location>
        <begin position="1524"/>
        <end position="1557"/>
    </location>
</feature>
<dbReference type="PANTHER" id="PTHR21553:SF36">
    <property type="entry name" value="ALMS1 CENTROSOME AND BASAL BODY-ASSOCIATED PROTEIN-RELATED"/>
    <property type="match status" value="1"/>
</dbReference>
<feature type="compositionally biased region" description="Basic and acidic residues" evidence="5">
    <location>
        <begin position="2173"/>
        <end position="2182"/>
    </location>
</feature>
<gene>
    <name evidence="8" type="primary">LOC111134527</name>
</gene>
<evidence type="ECO:0000256" key="5">
    <source>
        <dbReference type="SAM" id="MobiDB-lite"/>
    </source>
</evidence>
<feature type="coiled-coil region" evidence="4">
    <location>
        <begin position="2784"/>
        <end position="2818"/>
    </location>
</feature>
<keyword evidence="3" id="KW-0206">Cytoskeleton</keyword>
<feature type="compositionally biased region" description="Basic and acidic residues" evidence="5">
    <location>
        <begin position="306"/>
        <end position="319"/>
    </location>
</feature>
<feature type="region of interest" description="Disordered" evidence="5">
    <location>
        <begin position="2279"/>
        <end position="2543"/>
    </location>
</feature>
<evidence type="ECO:0000256" key="2">
    <source>
        <dbReference type="ARBA" id="ARBA00022490"/>
    </source>
</evidence>
<sequence>MANRQVWSSLPVDPWLEEEDEDSVLDRPLTRSVQGQYCVSSLRQPASRPREISRLQYNSSVHCGPVPRLAIQEHTHTTHTYNLSVRSSASAISDQLSQVSLELDSASLSQYSYEGNHFGGGEDLESCQYMENNVRSSVDSGAMNQTGSTNDSHHVDSSQASPVRGLSSDEGSGWKSETTETSDGNLSLSQYAIGGDQSEDDSPHHSAPEEFLTSAISEVSKDFISGNFSPSKYPGGSGESDSLSDGDHPGHVSGAVYARYPESATGMSDCEWNPYATESDNNYTPRSNVSDSAPTSVPITTTAPMKDPETTSKEDKLDEIYAQQLSRNAPGQSRLSPSSPSATDSGNGSVKSSYREEEVSHHQPWASYVLYPPDVKLAPPQGKVASREKRSAPSEQLSAGIYKGSDSRTVSAQKFDSRPNPLGSSTDECLYAKRTYPEIPDTTDVSQAMKQGNSGEYLPVDERDKLLSNLQRENSGQKRLSDPVSGTKEDVPSNSKERLSDGGLSKNGEENDLSQRVARLLNSANELGSSLHQTLYNKETLGLDDRENFPKYRFSPVRSQFGLSTPSPTLGTSGQDDLTRSAKSMTSDVSLRSSLGEEVAKLLSRTDNISGMKPDEDISAASEPSSKTFKPIPTETQSGTGTEAGKKTEEAVVTTGCVERQEAEDRQKIHDSLDRKVKEILQRTAYVENKQVPRKAEAPALDYSLLQRDLQEIQNSLPVHLNADTSMDASGEKEGLRDSLKMSEKSFVSETESRNGGKKLLWDHGADLGYDDSCRFLGTMKSDTETMEASQGSLDKSFESSGKSSQASKDGTEKAGDMSDVVSDQLEVEIDEIRISHVAPDVEEIIAKYQKKEGPPSLEPQYEEDTSGLASRVFSLLTAEHPQKQASGILETVVKAERELIQKMVDPRLDSSYDGFDLRSADNSFAPKDRDIRKQLEWSQMSSLDYGHADKTALSEMSFKTGLPFSALGNAKTFLSSQLQKMSDQTFNHSIELKTPYRNVLECYTVYGAERNPTGASKEAWQSADQQGRYSQSEKGRQTQDQPWELDRLSNQRFFLNSLDTTPAELRPRRYSDPRELSPEGRGYRDGHNRSKSEDDKSFIPDHDLLYGRNGSQPLTSTSGEGGARPKISGQKSERGLDGTPPAGISRRMSYKSNRRDSSPRSGGMSPGDSDLSSSSMSRRREGPKLRPYRPPGSREVYYTETDDSVADSVTTMESTHTGSDDAVGPYVPSHHLGTRPDGLKSSGIYGNKSGTVHEDELSTIEEKSVLDERERRGTVNPSSEFMRDSGLEHSIGVSMATDRVPSGGSDRLNNKVDYSRGFDSSSNRNLTNSAGVRPGSSDDSLQGDSKLSMTSRSDPGDQFATPRRVRDVSKFSQAHLTEDDSSGNLVKSKSRSETDLVTLSPEGKQVSSSPVARGRPMDMSAQPSPIPSQHSTLLSPSFQGALGEMQQRNRLQQQDNWSRSGETDRERADPYSRADNLRSERSNIPKRTQEDEIQRSGVVGRRPQEGMSRGYEYGRVSPEDDDVRWRRRDEEERGDVEKERRESGRSREDFLGRDQEEQGYVRSRPLDEEIYDYAKKHDNSDRATPNQYDRLGDLMSQYQNRPLDPSRESLNYDSQPSGAGRTEYSSGQALQPNRANPDSRTGRQEASSYSRFVEDHNIRSDDRLGMDERRFYPQKDYDAPYGQRSTDIRPLEPGSSINMPPRESGFYSGQSGSDREYNRTDFSQGPSQASLGSGVGEETRRTSPISGIGGETSHTSVNQPMRSPEENMRYRIDREESSGIGVETRRLSPVSGIGGETSRTSLSQPMRSSEENIQFRYNREESRPLEPGRGSEVRPLERGALYPGESLSHPQKSDLDLYKPSLTDLEADKRRQRVSPDQGLTQRERSGEDMQQYIERERGRPLDRGQDYLDMFIPKAIDRDTRERERSRDRESQLSRSGERSHRSRSPANRSSERELRQFLVDGEVFTELPQVPDDEFEDMLRTERLKAKKELEMMRQLKRPKGGVLTEEEEKTLGAEFDSIPPSKKAQALRETLEKDRDPALPANINELWRKFQEMNETHSDSSMNTSRIESLTSLLKNPTRHSVQRALDDRTYQKARERRVVQGLVGDQAETGNQHKDQRRSEKQKRRETLSEEEVNGSYAEILAKQKKMVETEKKQKNKENKKKGNKQLRIQEVKKLGDSADTLYSIPEDTSFESSRGASPNVVTESQRKSKRNRQKNIIDPLMVKLREKVERQKNKIDVERRKEMKRMEKLQKLEMLLGAKKKGKLSDRAISAELENVSTTSVPQSDDSTTFLNSDSTLMEDSDQGLGLDSTSSKDSSIELQRTRTRKSKDNREFQKSSLSTIPLDDSESQSDIIIIRKPKSKERKDRMNEEEGHKSRSHKKPREDRGQINRDKNKSSAREKFHLETSPVRSQSQRDIGTMYPSPIEVSPPRVRRRPKEVAMKSEAVQTAGRSLSPSYSQTRVIPVPLMSPESQRKTGSSRPAKRGPSPKSSPNRSNIFPQEYTPPRSKSPPSKVGREVGKVRNRITSPPKNKMFIPESDSEYEKFVMKTPPKNKMFTPETPDDEYTAKMRDSPKGLAWYIPMGKEARPWKKPLKERQAHAVRSEPWQPSNISSNQWKHISNKNVMNKSRDTHFDLNPSGELIENKENTMEESDDDDLDTKPLNKMSLQVITKPLNKMSLQVITKPLNKMSLQVITKPLNKMSLQDAFKLYKQSTISHVRERQKRVLLAANERKLSTALQAEREQLFSENKKKEPNPDAHPYSENLHVPKKRSLTKEEIKKRTEKSYKKLAEVVQKKKEEKRQEDYALNRLKAKVFNRRIQNHVLKKSSTFR</sequence>
<evidence type="ECO:0000256" key="1">
    <source>
        <dbReference type="ARBA" id="ARBA00004300"/>
    </source>
</evidence>
<organism evidence="7 8">
    <name type="scientific">Crassostrea virginica</name>
    <name type="common">Eastern oyster</name>
    <dbReference type="NCBI Taxonomy" id="6565"/>
    <lineage>
        <taxon>Eukaryota</taxon>
        <taxon>Metazoa</taxon>
        <taxon>Spiralia</taxon>
        <taxon>Lophotrochozoa</taxon>
        <taxon>Mollusca</taxon>
        <taxon>Bivalvia</taxon>
        <taxon>Autobranchia</taxon>
        <taxon>Pteriomorphia</taxon>
        <taxon>Ostreida</taxon>
        <taxon>Ostreoidea</taxon>
        <taxon>Ostreidae</taxon>
        <taxon>Crassostrea</taxon>
    </lineage>
</organism>
<evidence type="ECO:0000256" key="3">
    <source>
        <dbReference type="ARBA" id="ARBA00023212"/>
    </source>
</evidence>
<feature type="compositionally biased region" description="Polar residues" evidence="5">
    <location>
        <begin position="323"/>
        <end position="352"/>
    </location>
</feature>
<feature type="compositionally biased region" description="Polar residues" evidence="5">
    <location>
        <begin position="2196"/>
        <end position="2209"/>
    </location>
</feature>
<feature type="compositionally biased region" description="Polar residues" evidence="5">
    <location>
        <begin position="276"/>
        <end position="303"/>
    </location>
</feature>
<feature type="compositionally biased region" description="Polar residues" evidence="5">
    <location>
        <begin position="1798"/>
        <end position="1808"/>
    </location>
</feature>
<evidence type="ECO:0000256" key="4">
    <source>
        <dbReference type="SAM" id="Coils"/>
    </source>
</evidence>
<reference evidence="8" key="1">
    <citation type="submission" date="2025-08" db="UniProtKB">
        <authorList>
            <consortium name="RefSeq"/>
        </authorList>
    </citation>
    <scope>IDENTIFICATION</scope>
    <source>
        <tissue evidence="8">Whole sample</tissue>
    </source>
</reference>
<feature type="compositionally biased region" description="Basic and acidic residues" evidence="5">
    <location>
        <begin position="1653"/>
        <end position="1679"/>
    </location>
</feature>
<evidence type="ECO:0000259" key="6">
    <source>
        <dbReference type="Pfam" id="PF15309"/>
    </source>
</evidence>
<feature type="compositionally biased region" description="Polar residues" evidence="5">
    <location>
        <begin position="2281"/>
        <end position="2302"/>
    </location>
</feature>
<feature type="compositionally biased region" description="Low complexity" evidence="5">
    <location>
        <begin position="1162"/>
        <end position="1177"/>
    </location>
</feature>
<dbReference type="PANTHER" id="PTHR21553">
    <property type="entry name" value="ALMS1-RELATED"/>
    <property type="match status" value="1"/>
</dbReference>
<dbReference type="OrthoDB" id="6163239at2759"/>
<feature type="compositionally biased region" description="Basic and acidic residues" evidence="5">
    <location>
        <begin position="2368"/>
        <end position="2380"/>
    </location>
</feature>
<feature type="region of interest" description="Disordered" evidence="5">
    <location>
        <begin position="785"/>
        <end position="818"/>
    </location>
</feature>
<feature type="compositionally biased region" description="Basic and acidic residues" evidence="5">
    <location>
        <begin position="2387"/>
        <end position="2409"/>
    </location>
</feature>
<feature type="region of interest" description="Disordered" evidence="5">
    <location>
        <begin position="1057"/>
        <end position="1957"/>
    </location>
</feature>
<feature type="compositionally biased region" description="Basic and acidic residues" evidence="5">
    <location>
        <begin position="2151"/>
        <end position="2162"/>
    </location>
</feature>
<proteinExistence type="predicted"/>
<feature type="compositionally biased region" description="Basic and acidic residues" evidence="5">
    <location>
        <begin position="2089"/>
        <end position="2103"/>
    </location>
</feature>
<feature type="region of interest" description="Disordered" evidence="5">
    <location>
        <begin position="723"/>
        <end position="754"/>
    </location>
</feature>
<dbReference type="GO" id="GO:0008017">
    <property type="term" value="F:microtubule binding"/>
    <property type="evidence" value="ECO:0007669"/>
    <property type="project" value="TreeGrafter"/>
</dbReference>
<feature type="compositionally biased region" description="Polar residues" evidence="5">
    <location>
        <begin position="1422"/>
        <end position="1439"/>
    </location>
</feature>
<name>A0A8B8EIS6_CRAVI</name>
<keyword evidence="2" id="KW-0963">Cytoplasm</keyword>
<feature type="region of interest" description="Disordered" evidence="5">
    <location>
        <begin position="606"/>
        <end position="649"/>
    </location>
</feature>
<dbReference type="Pfam" id="PF15309">
    <property type="entry name" value="ALMS_motif"/>
    <property type="match status" value="1"/>
</dbReference>
<feature type="region of interest" description="Disordered" evidence="5">
    <location>
        <begin position="472"/>
        <end position="510"/>
    </location>
</feature>
<feature type="compositionally biased region" description="Basic and acidic residues" evidence="5">
    <location>
        <begin position="475"/>
        <end position="500"/>
    </location>
</feature>
<feature type="compositionally biased region" description="Polar residues" evidence="5">
    <location>
        <begin position="175"/>
        <end position="190"/>
    </location>
</feature>
<evidence type="ECO:0000313" key="8">
    <source>
        <dbReference type="RefSeq" id="XP_022339348.1"/>
    </source>
</evidence>
<feature type="region of interest" description="Disordered" evidence="5">
    <location>
        <begin position="2076"/>
        <end position="2222"/>
    </location>
</feature>
<feature type="compositionally biased region" description="Polar residues" evidence="5">
    <location>
        <begin position="1609"/>
        <end position="1651"/>
    </location>
</feature>
<feature type="compositionally biased region" description="Polar residues" evidence="5">
    <location>
        <begin position="2450"/>
        <end position="2466"/>
    </location>
</feature>
<feature type="compositionally biased region" description="Basic and acidic residues" evidence="5">
    <location>
        <begin position="1066"/>
        <end position="1106"/>
    </location>
</feature>
<feature type="region of interest" description="Disordered" evidence="5">
    <location>
        <begin position="560"/>
        <end position="587"/>
    </location>
</feature>
<keyword evidence="7" id="KW-1185">Reference proteome</keyword>
<feature type="compositionally biased region" description="Polar residues" evidence="5">
    <location>
        <begin position="138"/>
        <end position="150"/>
    </location>
</feature>
<feature type="compositionally biased region" description="Polar residues" evidence="5">
    <location>
        <begin position="1721"/>
        <end position="1732"/>
    </location>
</feature>
<keyword evidence="4" id="KW-0175">Coiled coil</keyword>
<feature type="compositionally biased region" description="Polar residues" evidence="5">
    <location>
        <begin position="1319"/>
        <end position="1331"/>
    </location>
</feature>
<feature type="compositionally biased region" description="Basic and acidic residues" evidence="5">
    <location>
        <begin position="730"/>
        <end position="744"/>
    </location>
</feature>
<dbReference type="GO" id="GO:0005829">
    <property type="term" value="C:cytosol"/>
    <property type="evidence" value="ECO:0007669"/>
    <property type="project" value="TreeGrafter"/>
</dbReference>
<feature type="compositionally biased region" description="Basic and acidic residues" evidence="5">
    <location>
        <begin position="1883"/>
        <end position="1908"/>
    </location>
</feature>
<protein>
    <submittedName>
        <fullName evidence="8">Uncharacterized protein LOC111134527 isoform X1</fullName>
    </submittedName>
</protein>
<feature type="compositionally biased region" description="Polar residues" evidence="5">
    <location>
        <begin position="1208"/>
        <end position="1218"/>
    </location>
</feature>
<feature type="region of interest" description="Disordered" evidence="5">
    <location>
        <begin position="2752"/>
        <end position="2778"/>
    </location>
</feature>
<dbReference type="KEGG" id="cvn:111134527"/>
<dbReference type="GO" id="GO:0005813">
    <property type="term" value="C:centrosome"/>
    <property type="evidence" value="ECO:0007669"/>
    <property type="project" value="UniProtKB-SubCell"/>
</dbReference>
<comment type="subcellular location">
    <subcellularLocation>
        <location evidence="1">Cytoplasm</location>
        <location evidence="1">Cytoskeleton</location>
        <location evidence="1">Microtubule organizing center</location>
        <location evidence="1">Centrosome</location>
    </subcellularLocation>
</comment>
<dbReference type="Proteomes" id="UP000694844">
    <property type="component" value="Chromosome 5"/>
</dbReference>
<dbReference type="InterPro" id="IPR029299">
    <property type="entry name" value="ALMS_motif"/>
</dbReference>
<feature type="compositionally biased region" description="Polar residues" evidence="5">
    <location>
        <begin position="1753"/>
        <end position="1762"/>
    </location>
</feature>
<feature type="region of interest" description="Disordered" evidence="5">
    <location>
        <begin position="138"/>
        <end position="459"/>
    </location>
</feature>
<feature type="compositionally biased region" description="Polar residues" evidence="5">
    <location>
        <begin position="1447"/>
        <end position="1461"/>
    </location>
</feature>
<feature type="region of interest" description="Disordered" evidence="5">
    <location>
        <begin position="1016"/>
        <end position="1044"/>
    </location>
</feature>
<feature type="compositionally biased region" description="Polar residues" evidence="5">
    <location>
        <begin position="622"/>
        <end position="641"/>
    </location>
</feature>
<feature type="compositionally biased region" description="Polar residues" evidence="5">
    <location>
        <begin position="787"/>
        <end position="809"/>
    </location>
</feature>
<feature type="compositionally biased region" description="Polar residues" evidence="5">
    <location>
        <begin position="1110"/>
        <end position="1119"/>
    </location>
</feature>
<evidence type="ECO:0000313" key="7">
    <source>
        <dbReference type="Proteomes" id="UP000694844"/>
    </source>
</evidence>
<dbReference type="GeneID" id="111134527"/>
<feature type="compositionally biased region" description="Basic and acidic residues" evidence="5">
    <location>
        <begin position="1462"/>
        <end position="1495"/>
    </location>
</feature>
<feature type="compositionally biased region" description="Polar residues" evidence="5">
    <location>
        <begin position="1338"/>
        <end position="1354"/>
    </location>
</feature>
<dbReference type="RefSeq" id="XP_022339348.1">
    <property type="nucleotide sequence ID" value="XM_022483640.1"/>
</dbReference>
<feature type="compositionally biased region" description="Basic and acidic residues" evidence="5">
    <location>
        <begin position="2116"/>
        <end position="2133"/>
    </location>
</feature>
<feature type="domain" description="ALMS motif" evidence="6">
    <location>
        <begin position="2704"/>
        <end position="2831"/>
    </location>
</feature>
<feature type="compositionally biased region" description="Polar residues" evidence="5">
    <location>
        <begin position="443"/>
        <end position="454"/>
    </location>
</feature>
<feature type="compositionally biased region" description="Basic and acidic residues" evidence="5">
    <location>
        <begin position="1818"/>
        <end position="1838"/>
    </location>
</feature>
<feature type="compositionally biased region" description="Basic and acidic residues" evidence="5">
    <location>
        <begin position="1917"/>
        <end position="1942"/>
    </location>
</feature>
<feature type="compositionally biased region" description="Polar residues" evidence="5">
    <location>
        <begin position="2493"/>
        <end position="2503"/>
    </location>
</feature>
<feature type="compositionally biased region" description="Basic and acidic residues" evidence="5">
    <location>
        <begin position="1252"/>
        <end position="1274"/>
    </location>
</feature>
<feature type="compositionally biased region" description="Basic and acidic residues" evidence="5">
    <location>
        <begin position="2752"/>
        <end position="2761"/>
    </location>
</feature>
<accession>A0A8B8EIS6</accession>
<dbReference type="GO" id="GO:0046599">
    <property type="term" value="P:regulation of centriole replication"/>
    <property type="evidence" value="ECO:0007669"/>
    <property type="project" value="TreeGrafter"/>
</dbReference>